<proteinExistence type="predicted"/>
<dbReference type="RefSeq" id="WP_007121201.1">
    <property type="nucleotide sequence ID" value="NZ_ABID01000030.1"/>
</dbReference>
<organism evidence="1 2">
    <name type="scientific">Sulfitobacter indolifex HEL-45</name>
    <dbReference type="NCBI Taxonomy" id="391624"/>
    <lineage>
        <taxon>Bacteria</taxon>
        <taxon>Pseudomonadati</taxon>
        <taxon>Pseudomonadota</taxon>
        <taxon>Alphaproteobacteria</taxon>
        <taxon>Rhodobacterales</taxon>
        <taxon>Roseobacteraceae</taxon>
        <taxon>Sulfitobacter</taxon>
    </lineage>
</organism>
<accession>A0ABP2D6A8</accession>
<name>A0ABP2D6A8_9RHOB</name>
<comment type="caution">
    <text evidence="1">The sequence shown here is derived from an EMBL/GenBank/DDBJ whole genome shotgun (WGS) entry which is preliminary data.</text>
</comment>
<sequence>MTGYSVDNFVEGYNQLNARKFSDLTYAEVSKLMKEYGDIDPMISQLIQDAYAKVALCPFELSAMRETLN</sequence>
<keyword evidence="2" id="KW-1185">Reference proteome</keyword>
<protein>
    <submittedName>
        <fullName evidence="1">Uncharacterized protein</fullName>
    </submittedName>
</protein>
<dbReference type="Proteomes" id="UP000003257">
    <property type="component" value="Unassembled WGS sequence"/>
</dbReference>
<gene>
    <name evidence="1" type="ORF">OIHEL45_20211</name>
</gene>
<reference evidence="1 2" key="1">
    <citation type="submission" date="2007-11" db="EMBL/GenBank/DDBJ databases">
        <authorList>
            <person name="Wagner-Dobler I."/>
            <person name="Ferriera S."/>
            <person name="Johnson J."/>
            <person name="Kravitz S."/>
            <person name="Beeson K."/>
            <person name="Sutton G."/>
            <person name="Rogers Y.-H."/>
            <person name="Friedman R."/>
            <person name="Frazier M."/>
            <person name="Venter J.C."/>
        </authorList>
    </citation>
    <scope>NUCLEOTIDE SEQUENCE [LARGE SCALE GENOMIC DNA]</scope>
    <source>
        <strain evidence="1 2">HEL-45</strain>
    </source>
</reference>
<evidence type="ECO:0000313" key="2">
    <source>
        <dbReference type="Proteomes" id="UP000003257"/>
    </source>
</evidence>
<evidence type="ECO:0000313" key="1">
    <source>
        <dbReference type="EMBL" id="EDQ03233.1"/>
    </source>
</evidence>
<dbReference type="EMBL" id="ABID01000030">
    <property type="protein sequence ID" value="EDQ03233.1"/>
    <property type="molecule type" value="Genomic_DNA"/>
</dbReference>